<proteinExistence type="inferred from homology"/>
<accession>A0A7Y9IZH0</accession>
<reference evidence="6 7" key="1">
    <citation type="submission" date="2020-07" db="EMBL/GenBank/DDBJ databases">
        <title>Genomic Encyclopedia of Type Strains, Phase IV (KMG-V): Genome sequencing to study the core and pangenomes of soil and plant-associated prokaryotes.</title>
        <authorList>
            <person name="Whitman W."/>
        </authorList>
    </citation>
    <scope>NUCLEOTIDE SEQUENCE [LARGE SCALE GENOMIC DNA]</scope>
    <source>
        <strain evidence="6 7">SAS40</strain>
    </source>
</reference>
<organism evidence="6 7">
    <name type="scientific">Pigmentiphaga litoralis</name>
    <dbReference type="NCBI Taxonomy" id="516702"/>
    <lineage>
        <taxon>Bacteria</taxon>
        <taxon>Pseudomonadati</taxon>
        <taxon>Pseudomonadota</taxon>
        <taxon>Betaproteobacteria</taxon>
        <taxon>Burkholderiales</taxon>
        <taxon>Alcaligenaceae</taxon>
        <taxon>Pigmentiphaga</taxon>
    </lineage>
</organism>
<evidence type="ECO:0000256" key="4">
    <source>
        <dbReference type="ARBA" id="ARBA00022833"/>
    </source>
</evidence>
<evidence type="ECO:0000256" key="1">
    <source>
        <dbReference type="ARBA" id="ARBA00001947"/>
    </source>
</evidence>
<comment type="caution">
    <text evidence="6">The sequence shown here is derived from an EMBL/GenBank/DDBJ whole genome shotgun (WGS) entry which is preliminary data.</text>
</comment>
<evidence type="ECO:0000313" key="7">
    <source>
        <dbReference type="Proteomes" id="UP000542125"/>
    </source>
</evidence>
<dbReference type="PANTHER" id="PTHR35005:SF1">
    <property type="entry name" value="2-AMINO-5-FORMYLAMINO-6-RIBOSYLAMINOPYRIMIDIN-4(3H)-ONE 5'-MONOPHOSPHATE DEFORMYLASE"/>
    <property type="match status" value="1"/>
</dbReference>
<name>A0A7Y9IZH0_9BURK</name>
<dbReference type="EC" id="3.5.2.10" evidence="6"/>
<dbReference type="InterPro" id="IPR024087">
    <property type="entry name" value="Creatininase-like_sf"/>
</dbReference>
<keyword evidence="7" id="KW-1185">Reference proteome</keyword>
<dbReference type="InterPro" id="IPR003785">
    <property type="entry name" value="Creatininase/forma_Hydrolase"/>
</dbReference>
<dbReference type="EMBL" id="JACBYR010000003">
    <property type="protein sequence ID" value="NYE85884.1"/>
    <property type="molecule type" value="Genomic_DNA"/>
</dbReference>
<protein>
    <submittedName>
        <fullName evidence="6">Creatinine amidohydrolase</fullName>
        <ecNumber evidence="6">3.5.2.10</ecNumber>
    </submittedName>
</protein>
<dbReference type="Proteomes" id="UP000542125">
    <property type="component" value="Unassembled WGS sequence"/>
</dbReference>
<dbReference type="RefSeq" id="WP_179590376.1">
    <property type="nucleotide sequence ID" value="NZ_JACBYR010000003.1"/>
</dbReference>
<comment type="cofactor">
    <cofactor evidence="1">
        <name>Zn(2+)</name>
        <dbReference type="ChEBI" id="CHEBI:29105"/>
    </cofactor>
</comment>
<keyword evidence="4" id="KW-0862">Zinc</keyword>
<dbReference type="SUPFAM" id="SSF102215">
    <property type="entry name" value="Creatininase"/>
    <property type="match status" value="1"/>
</dbReference>
<keyword evidence="2" id="KW-0479">Metal-binding</keyword>
<keyword evidence="3 6" id="KW-0378">Hydrolase</keyword>
<dbReference type="Gene3D" id="3.40.50.10310">
    <property type="entry name" value="Creatininase"/>
    <property type="match status" value="1"/>
</dbReference>
<dbReference type="Pfam" id="PF02633">
    <property type="entry name" value="Creatininase"/>
    <property type="match status" value="1"/>
</dbReference>
<dbReference type="AlphaFoldDB" id="A0A7Y9IZH0"/>
<evidence type="ECO:0000256" key="5">
    <source>
        <dbReference type="ARBA" id="ARBA00024029"/>
    </source>
</evidence>
<gene>
    <name evidence="6" type="ORF">FHW18_005203</name>
</gene>
<dbReference type="PANTHER" id="PTHR35005">
    <property type="entry name" value="3-DEHYDRO-SCYLLO-INOSOSE HYDROLASE"/>
    <property type="match status" value="1"/>
</dbReference>
<evidence type="ECO:0000256" key="3">
    <source>
        <dbReference type="ARBA" id="ARBA00022801"/>
    </source>
</evidence>
<dbReference type="GO" id="GO:0016811">
    <property type="term" value="F:hydrolase activity, acting on carbon-nitrogen (but not peptide) bonds, in linear amides"/>
    <property type="evidence" value="ECO:0007669"/>
    <property type="project" value="TreeGrafter"/>
</dbReference>
<evidence type="ECO:0000313" key="6">
    <source>
        <dbReference type="EMBL" id="NYE85884.1"/>
    </source>
</evidence>
<dbReference type="GO" id="GO:0047789">
    <property type="term" value="F:creatininase activity"/>
    <property type="evidence" value="ECO:0007669"/>
    <property type="project" value="UniProtKB-EC"/>
</dbReference>
<comment type="similarity">
    <text evidence="5">Belongs to the creatininase superfamily.</text>
</comment>
<evidence type="ECO:0000256" key="2">
    <source>
        <dbReference type="ARBA" id="ARBA00022723"/>
    </source>
</evidence>
<dbReference type="GO" id="GO:0046872">
    <property type="term" value="F:metal ion binding"/>
    <property type="evidence" value="ECO:0007669"/>
    <property type="project" value="UniProtKB-KW"/>
</dbReference>
<dbReference type="GO" id="GO:0009231">
    <property type="term" value="P:riboflavin biosynthetic process"/>
    <property type="evidence" value="ECO:0007669"/>
    <property type="project" value="TreeGrafter"/>
</dbReference>
<sequence>MSAVIKSGFPRRQWVDMTTEEFAALTPDTVAVLPVAAIEQHGPHLPVFVDACINAGVVDRTLKLLPDDLPVTFLPAQTIGKSNEHQAFPGTLTLRAETLIQLWTDIAESVYRAGIRKLVLFNSHGGQPQVMDIVARDLRVRLDMFVVTAATWSFGSVPDQYPPDEKTYGIHGGSSETSMMLALRPDLVQLDKAQNFTPLGIELAQEYRYLNAEGRVGFGWQTQDLHPAGACGNALDADPERGNQSLDHAARGFATLLQEVHRYPLDRMRSRA</sequence>